<evidence type="ECO:0000256" key="7">
    <source>
        <dbReference type="ARBA" id="ARBA00023077"/>
    </source>
</evidence>
<sequence length="626" mass="67237">MKFFVFTGALLSSASFGLHAAPIDAASPQGLDGIVVTATRTPLARSNTLAATTVITREQIERTQARSVTELLARAPGIDVASSGGPGKLTSIFMRGTESDHVLVLVDGVRYGSATSGIPAIQDLPVGQIERIEIVRGPRSSLYGSDAIGGVIQIFTRDGSNVAGSGPQPYFSAGAGTYHSYDGQAGVSGRTERGHYNLSISGENTDGFDSCSGRPFGAPGGGAGCFADQADEDGYARAAGSFNGGYRFDNGLTVNGHYLRADADNEYDGTTANQSDIIQEVYGVSLAGRLADPWTTTLELGRSRDSTDDTLNGTFASDFETVRDTVSLQNDIVLDAHNTVVLGLDYRREEVASSLVFEQTKRDNKGVFGQYLGDYGRHHVQFAARGDDNEQFGEHATGSATYGFDLSDVYTATASFGTAFKAPTFNELYYPSFPGFAPSSNPDLDPEESKSYELGLQATPDWGQWSLHAYETRVDDLVALDAVFTPQNISETRLRGVEGDIATQLGAWTISANANWLDAENRADGPNRGNDLPRRPGYSAQLDVDRALGAFSAGASLFAAGSRYDDLANTRRLDSYQLVDLRGGVEFAPDWLAQVRLSNLFDEDYETVAFYNQPGRSVYLTLRYQP</sequence>
<keyword evidence="4 11" id="KW-0812">Transmembrane</keyword>
<dbReference type="Proteomes" id="UP001595462">
    <property type="component" value="Unassembled WGS sequence"/>
</dbReference>
<feature type="domain" description="TonB-dependent receptor plug" evidence="15">
    <location>
        <begin position="46"/>
        <end position="151"/>
    </location>
</feature>
<name>A0ABV7EM19_9GAMM</name>
<dbReference type="InterPro" id="IPR012910">
    <property type="entry name" value="Plug_dom"/>
</dbReference>
<feature type="chain" id="PRO_5046555744" evidence="13">
    <location>
        <begin position="21"/>
        <end position="626"/>
    </location>
</feature>
<evidence type="ECO:0000256" key="10">
    <source>
        <dbReference type="ARBA" id="ARBA00023237"/>
    </source>
</evidence>
<evidence type="ECO:0000313" key="16">
    <source>
        <dbReference type="EMBL" id="MFC3103760.1"/>
    </source>
</evidence>
<evidence type="ECO:0000256" key="11">
    <source>
        <dbReference type="PROSITE-ProRule" id="PRU01360"/>
    </source>
</evidence>
<dbReference type="InterPro" id="IPR010101">
    <property type="entry name" value="B12_transptr_BtuB"/>
</dbReference>
<evidence type="ECO:0000256" key="4">
    <source>
        <dbReference type="ARBA" id="ARBA00022692"/>
    </source>
</evidence>
<keyword evidence="6" id="KW-0406">Ion transport</keyword>
<feature type="domain" description="TonB-dependent receptor-like beta-barrel" evidence="14">
    <location>
        <begin position="234"/>
        <end position="600"/>
    </location>
</feature>
<keyword evidence="3 11" id="KW-1134">Transmembrane beta strand</keyword>
<keyword evidence="5 13" id="KW-0732">Signal</keyword>
<dbReference type="InterPro" id="IPR000531">
    <property type="entry name" value="Beta-barrel_TonB"/>
</dbReference>
<keyword evidence="8" id="KW-0626">Porin</keyword>
<evidence type="ECO:0000259" key="14">
    <source>
        <dbReference type="Pfam" id="PF00593"/>
    </source>
</evidence>
<dbReference type="Gene3D" id="2.170.130.10">
    <property type="entry name" value="TonB-dependent receptor, plug domain"/>
    <property type="match status" value="1"/>
</dbReference>
<dbReference type="PANTHER" id="PTHR30069:SF53">
    <property type="entry name" value="COLICIN I RECEPTOR-RELATED"/>
    <property type="match status" value="1"/>
</dbReference>
<evidence type="ECO:0000256" key="6">
    <source>
        <dbReference type="ARBA" id="ARBA00023065"/>
    </source>
</evidence>
<keyword evidence="9 11" id="KW-0472">Membrane</keyword>
<dbReference type="InterPro" id="IPR037066">
    <property type="entry name" value="Plug_dom_sf"/>
</dbReference>
<dbReference type="InterPro" id="IPR039426">
    <property type="entry name" value="TonB-dep_rcpt-like"/>
</dbReference>
<keyword evidence="2 11" id="KW-0813">Transport</keyword>
<keyword evidence="10 11" id="KW-0998">Cell outer membrane</keyword>
<feature type="signal peptide" evidence="13">
    <location>
        <begin position="1"/>
        <end position="20"/>
    </location>
</feature>
<dbReference type="Gene3D" id="2.40.170.20">
    <property type="entry name" value="TonB-dependent receptor, beta-barrel domain"/>
    <property type="match status" value="1"/>
</dbReference>
<dbReference type="NCBIfam" id="TIGR01779">
    <property type="entry name" value="TonB-B12"/>
    <property type="match status" value="1"/>
</dbReference>
<accession>A0ABV7EM19</accession>
<evidence type="ECO:0000256" key="5">
    <source>
        <dbReference type="ARBA" id="ARBA00022729"/>
    </source>
</evidence>
<evidence type="ECO:0000259" key="15">
    <source>
        <dbReference type="Pfam" id="PF07715"/>
    </source>
</evidence>
<evidence type="ECO:0000256" key="12">
    <source>
        <dbReference type="RuleBase" id="RU003357"/>
    </source>
</evidence>
<dbReference type="PROSITE" id="PS52016">
    <property type="entry name" value="TONB_DEPENDENT_REC_3"/>
    <property type="match status" value="1"/>
</dbReference>
<comment type="similarity">
    <text evidence="11 12">Belongs to the TonB-dependent receptor family.</text>
</comment>
<keyword evidence="17" id="KW-1185">Reference proteome</keyword>
<evidence type="ECO:0000256" key="8">
    <source>
        <dbReference type="ARBA" id="ARBA00023114"/>
    </source>
</evidence>
<keyword evidence="7 12" id="KW-0798">TonB box</keyword>
<evidence type="ECO:0000256" key="9">
    <source>
        <dbReference type="ARBA" id="ARBA00023136"/>
    </source>
</evidence>
<dbReference type="RefSeq" id="WP_380688095.1">
    <property type="nucleotide sequence ID" value="NZ_JBHRSS010000003.1"/>
</dbReference>
<dbReference type="Pfam" id="PF07715">
    <property type="entry name" value="Plug"/>
    <property type="match status" value="1"/>
</dbReference>
<evidence type="ECO:0000313" key="17">
    <source>
        <dbReference type="Proteomes" id="UP001595462"/>
    </source>
</evidence>
<proteinExistence type="inferred from homology"/>
<dbReference type="PANTHER" id="PTHR30069">
    <property type="entry name" value="TONB-DEPENDENT OUTER MEMBRANE RECEPTOR"/>
    <property type="match status" value="1"/>
</dbReference>
<gene>
    <name evidence="16" type="primary">btuB</name>
    <name evidence="16" type="ORF">ACFOSU_07635</name>
</gene>
<dbReference type="Pfam" id="PF00593">
    <property type="entry name" value="TonB_dep_Rec_b-barrel"/>
    <property type="match status" value="1"/>
</dbReference>
<dbReference type="CDD" id="cd01347">
    <property type="entry name" value="ligand_gated_channel"/>
    <property type="match status" value="1"/>
</dbReference>
<evidence type="ECO:0000256" key="2">
    <source>
        <dbReference type="ARBA" id="ARBA00022448"/>
    </source>
</evidence>
<evidence type="ECO:0000256" key="13">
    <source>
        <dbReference type="SAM" id="SignalP"/>
    </source>
</evidence>
<comment type="subcellular location">
    <subcellularLocation>
        <location evidence="1 11">Cell outer membrane</location>
        <topology evidence="1 11">Multi-pass membrane protein</topology>
    </subcellularLocation>
</comment>
<organism evidence="16 17">
    <name type="scientific">Salinisphaera aquimarina</name>
    <dbReference type="NCBI Taxonomy" id="2094031"/>
    <lineage>
        <taxon>Bacteria</taxon>
        <taxon>Pseudomonadati</taxon>
        <taxon>Pseudomonadota</taxon>
        <taxon>Gammaproteobacteria</taxon>
        <taxon>Salinisphaerales</taxon>
        <taxon>Salinisphaeraceae</taxon>
        <taxon>Salinisphaera</taxon>
    </lineage>
</organism>
<dbReference type="SUPFAM" id="SSF56935">
    <property type="entry name" value="Porins"/>
    <property type="match status" value="1"/>
</dbReference>
<evidence type="ECO:0000256" key="1">
    <source>
        <dbReference type="ARBA" id="ARBA00004571"/>
    </source>
</evidence>
<dbReference type="InterPro" id="IPR036942">
    <property type="entry name" value="Beta-barrel_TonB_sf"/>
</dbReference>
<protein>
    <submittedName>
        <fullName evidence="16">TonB-dependent vitamin B12 receptor</fullName>
    </submittedName>
</protein>
<reference evidence="17" key="1">
    <citation type="journal article" date="2019" name="Int. J. Syst. Evol. Microbiol.">
        <title>The Global Catalogue of Microorganisms (GCM) 10K type strain sequencing project: providing services to taxonomists for standard genome sequencing and annotation.</title>
        <authorList>
            <consortium name="The Broad Institute Genomics Platform"/>
            <consortium name="The Broad Institute Genome Sequencing Center for Infectious Disease"/>
            <person name="Wu L."/>
            <person name="Ma J."/>
        </authorList>
    </citation>
    <scope>NUCLEOTIDE SEQUENCE [LARGE SCALE GENOMIC DNA]</scope>
    <source>
        <strain evidence="17">KCTC 52640</strain>
    </source>
</reference>
<dbReference type="EMBL" id="JBHRSS010000003">
    <property type="protein sequence ID" value="MFC3103760.1"/>
    <property type="molecule type" value="Genomic_DNA"/>
</dbReference>
<evidence type="ECO:0000256" key="3">
    <source>
        <dbReference type="ARBA" id="ARBA00022452"/>
    </source>
</evidence>
<comment type="caution">
    <text evidence="16">The sequence shown here is derived from an EMBL/GenBank/DDBJ whole genome shotgun (WGS) entry which is preliminary data.</text>
</comment>
<keyword evidence="16" id="KW-0675">Receptor</keyword>